<evidence type="ECO:0000313" key="8">
    <source>
        <dbReference type="EMBL" id="KAF8404487.1"/>
    </source>
</evidence>
<evidence type="ECO:0000256" key="1">
    <source>
        <dbReference type="ARBA" id="ARBA00022723"/>
    </source>
</evidence>
<dbReference type="Gene3D" id="4.10.1000.10">
    <property type="entry name" value="Zinc finger, CCCH-type"/>
    <property type="match status" value="1"/>
</dbReference>
<dbReference type="Pfam" id="PF14608">
    <property type="entry name" value="zf-CCCH_2"/>
    <property type="match status" value="1"/>
</dbReference>
<feature type="zinc finger region" description="C3H1-type" evidence="5">
    <location>
        <begin position="214"/>
        <end position="235"/>
    </location>
</feature>
<evidence type="ECO:0000256" key="2">
    <source>
        <dbReference type="ARBA" id="ARBA00022737"/>
    </source>
</evidence>
<evidence type="ECO:0000259" key="7">
    <source>
        <dbReference type="PROSITE" id="PS50103"/>
    </source>
</evidence>
<dbReference type="InterPro" id="IPR000571">
    <property type="entry name" value="Znf_CCCH"/>
</dbReference>
<dbReference type="InterPro" id="IPR036855">
    <property type="entry name" value="Znf_CCCH_sf"/>
</dbReference>
<dbReference type="SUPFAM" id="SSF90229">
    <property type="entry name" value="CCCH zinc finger"/>
    <property type="match status" value="1"/>
</dbReference>
<dbReference type="EMBL" id="JABCRI010000006">
    <property type="protein sequence ID" value="KAF8404487.1"/>
    <property type="molecule type" value="Genomic_DNA"/>
</dbReference>
<feature type="domain" description="C3H1-type" evidence="7">
    <location>
        <begin position="167"/>
        <end position="195"/>
    </location>
</feature>
<dbReference type="PROSITE" id="PS50103">
    <property type="entry name" value="ZF_C3H1"/>
    <property type="match status" value="2"/>
</dbReference>
<dbReference type="SMART" id="SM00356">
    <property type="entry name" value="ZnF_C3H1"/>
    <property type="match status" value="2"/>
</dbReference>
<keyword evidence="3 5" id="KW-0863">Zinc-finger</keyword>
<feature type="zinc finger region" description="C3H1-type" evidence="5">
    <location>
        <begin position="167"/>
        <end position="195"/>
    </location>
</feature>
<name>A0A834ZCS5_TETSI</name>
<keyword evidence="2" id="KW-0677">Repeat</keyword>
<dbReference type="OrthoDB" id="410307at2759"/>
<evidence type="ECO:0000256" key="4">
    <source>
        <dbReference type="ARBA" id="ARBA00022833"/>
    </source>
</evidence>
<evidence type="ECO:0000256" key="5">
    <source>
        <dbReference type="PROSITE-ProRule" id="PRU00723"/>
    </source>
</evidence>
<feature type="compositionally biased region" description="Low complexity" evidence="6">
    <location>
        <begin position="149"/>
        <end position="166"/>
    </location>
</feature>
<feature type="region of interest" description="Disordered" evidence="6">
    <location>
        <begin position="1"/>
        <end position="23"/>
    </location>
</feature>
<dbReference type="Pfam" id="PF00642">
    <property type="entry name" value="zf-CCCH"/>
    <property type="match status" value="1"/>
</dbReference>
<dbReference type="PANTHER" id="PTHR12547">
    <property type="entry name" value="CCCH ZINC FINGER/TIS11-RELATED"/>
    <property type="match status" value="1"/>
</dbReference>
<dbReference type="InterPro" id="IPR045877">
    <property type="entry name" value="ZFP36-like"/>
</dbReference>
<reference evidence="8 9" key="1">
    <citation type="submission" date="2020-04" db="EMBL/GenBank/DDBJ databases">
        <title>Plant Genome Project.</title>
        <authorList>
            <person name="Zhang R.-G."/>
        </authorList>
    </citation>
    <scope>NUCLEOTIDE SEQUENCE [LARGE SCALE GENOMIC DNA]</scope>
    <source>
        <strain evidence="8">YNK0</strain>
        <tissue evidence="8">Leaf</tissue>
    </source>
</reference>
<comment type="caution">
    <text evidence="8">The sequence shown here is derived from an EMBL/GenBank/DDBJ whole genome shotgun (WGS) entry which is preliminary data.</text>
</comment>
<accession>A0A834ZCS5</accession>
<evidence type="ECO:0000256" key="6">
    <source>
        <dbReference type="SAM" id="MobiDB-lite"/>
    </source>
</evidence>
<dbReference type="GO" id="GO:0008270">
    <property type="term" value="F:zinc ion binding"/>
    <property type="evidence" value="ECO:0007669"/>
    <property type="project" value="UniProtKB-KW"/>
</dbReference>
<evidence type="ECO:0000313" key="9">
    <source>
        <dbReference type="Proteomes" id="UP000655225"/>
    </source>
</evidence>
<dbReference type="FunFam" id="4.10.1000.10:FF:000001">
    <property type="entry name" value="zinc finger CCCH domain-containing protein 15-like"/>
    <property type="match status" value="1"/>
</dbReference>
<feature type="domain" description="C3H1-type" evidence="7">
    <location>
        <begin position="214"/>
        <end position="235"/>
    </location>
</feature>
<proteinExistence type="predicted"/>
<evidence type="ECO:0000256" key="3">
    <source>
        <dbReference type="ARBA" id="ARBA00022771"/>
    </source>
</evidence>
<dbReference type="PANTHER" id="PTHR12547:SF18">
    <property type="entry name" value="PROTEIN TIS11"/>
    <property type="match status" value="1"/>
</dbReference>
<organism evidence="8 9">
    <name type="scientific">Tetracentron sinense</name>
    <name type="common">Spur-leaf</name>
    <dbReference type="NCBI Taxonomy" id="13715"/>
    <lineage>
        <taxon>Eukaryota</taxon>
        <taxon>Viridiplantae</taxon>
        <taxon>Streptophyta</taxon>
        <taxon>Embryophyta</taxon>
        <taxon>Tracheophyta</taxon>
        <taxon>Spermatophyta</taxon>
        <taxon>Magnoliopsida</taxon>
        <taxon>Trochodendrales</taxon>
        <taxon>Trochodendraceae</taxon>
        <taxon>Tetracentron</taxon>
    </lineage>
</organism>
<keyword evidence="4 5" id="KW-0862">Zinc</keyword>
<dbReference type="AlphaFoldDB" id="A0A834ZCS5"/>
<dbReference type="Proteomes" id="UP000655225">
    <property type="component" value="Unassembled WGS sequence"/>
</dbReference>
<feature type="region of interest" description="Disordered" evidence="6">
    <location>
        <begin position="144"/>
        <end position="166"/>
    </location>
</feature>
<protein>
    <recommendedName>
        <fullName evidence="7">C3H1-type domain-containing protein</fullName>
    </recommendedName>
</protein>
<keyword evidence="1 5" id="KW-0479">Metal-binding</keyword>
<dbReference type="OMA" id="FHKSETC"/>
<keyword evidence="9" id="KW-1185">Reference proteome</keyword>
<gene>
    <name evidence="8" type="ORF">HHK36_009372</name>
</gene>
<dbReference type="GO" id="GO:0003729">
    <property type="term" value="F:mRNA binding"/>
    <property type="evidence" value="ECO:0007669"/>
    <property type="project" value="InterPro"/>
</dbReference>
<sequence length="306" mass="33520">MEGFYSNNNPIQKITASTNNASSIDPKKDHQFISSRARFPLTNLSLGSYTASDFQEMDPTLIRYSHAVAASGILQSTGDMFQSPAIDTSKFHPMLLHQYHSNFSSLSPLSAVEKLDTPSSGSPPVFTTPVKVEEDVLVMDGILVGSQPGGRTRSASDSGSSSSGNSLYKTEICRSWEDSGSCRYGSKCQFAHGKEELRPSRYSNKNKSEGGWQICKSFTAGTCTYSKCRFVHQIPAPPMATETVSSTKPEQEIRSILIPDWSPEDDGIVVTEGSPARRDVDAHIHEVLYGPRRGRRLPVFAEICPD</sequence>